<dbReference type="KEGG" id="cmav:ABHF33_03545"/>
<evidence type="ECO:0000313" key="1">
    <source>
        <dbReference type="EMBL" id="XBM01378.1"/>
    </source>
</evidence>
<dbReference type="EMBL" id="CP157355">
    <property type="protein sequence ID" value="XBM01378.1"/>
    <property type="molecule type" value="Genomic_DNA"/>
</dbReference>
<reference evidence="1" key="1">
    <citation type="submission" date="2024-05" db="EMBL/GenBank/DDBJ databases">
        <authorList>
            <person name="Yang L."/>
            <person name="Pan L."/>
        </authorList>
    </citation>
    <scope>NUCLEOTIDE SEQUENCE</scope>
    <source>
        <strain evidence="1">FCG-7</strain>
    </source>
</reference>
<gene>
    <name evidence="1" type="ORF">ABHF33_03545</name>
</gene>
<dbReference type="RefSeq" id="WP_348945677.1">
    <property type="nucleotide sequence ID" value="NZ_CP157355.1"/>
</dbReference>
<proteinExistence type="predicted"/>
<name>A0AAU7FCI0_9NEIS</name>
<organism evidence="1">
    <name type="scientific">Chitinibacter mangrovi</name>
    <dbReference type="NCBI Taxonomy" id="3153927"/>
    <lineage>
        <taxon>Bacteria</taxon>
        <taxon>Pseudomonadati</taxon>
        <taxon>Pseudomonadota</taxon>
        <taxon>Betaproteobacteria</taxon>
        <taxon>Neisseriales</taxon>
        <taxon>Chitinibacteraceae</taxon>
        <taxon>Chitinibacter</taxon>
    </lineage>
</organism>
<accession>A0AAU7FCI0</accession>
<dbReference type="AlphaFoldDB" id="A0AAU7FCI0"/>
<protein>
    <submittedName>
        <fullName evidence="1">Uncharacterized protein</fullName>
    </submittedName>
</protein>
<sequence>MSNKFLRQKQHHLLRFFPDLFCIKQRHARLGLNKAAVQGICPLAYLLLPAYFACLKG</sequence>